<dbReference type="Proteomes" id="UP000053259">
    <property type="component" value="Unassembled WGS sequence"/>
</dbReference>
<organism evidence="2 3">
    <name type="scientific">Verruconis gallopava</name>
    <dbReference type="NCBI Taxonomy" id="253628"/>
    <lineage>
        <taxon>Eukaryota</taxon>
        <taxon>Fungi</taxon>
        <taxon>Dikarya</taxon>
        <taxon>Ascomycota</taxon>
        <taxon>Pezizomycotina</taxon>
        <taxon>Dothideomycetes</taxon>
        <taxon>Pleosporomycetidae</taxon>
        <taxon>Venturiales</taxon>
        <taxon>Sympoventuriaceae</taxon>
        <taxon>Verruconis</taxon>
    </lineage>
</organism>
<sequence length="263" mass="28758">MICPTASDQPSVLFSNHKHKHFLSSSSLAMSSPNTQKQALLDSELANLAFRSTLAVRRAAFKEEVPRLPRPTGPQSSTGTQCFITSPSTSVRHADSSYRNLIHDSISVSRPSSITIRAAVEPISGSAYASPRARVPRSPVQSNLSQPEQRPGNKFQTDSTNRKKPKKKQKSASSTLSTNLPPPPSRFYDEDGNFRLTSEQQTKKGVGALGSAPTRNCLPLTSRSKPPPKSNERKNSKHSFSENEPGSPWYEGIESDESKTLLI</sequence>
<accession>A0A0D1ZYT5</accession>
<dbReference type="AlphaFoldDB" id="A0A0D1ZYT5"/>
<dbReference type="RefSeq" id="XP_016209119.1">
    <property type="nucleotide sequence ID" value="XM_016363008.1"/>
</dbReference>
<name>A0A0D1ZYT5_9PEZI</name>
<dbReference type="HOGENOM" id="CLU_1058452_0_0_1"/>
<dbReference type="InParanoid" id="A0A0D1ZYT5"/>
<feature type="compositionally biased region" description="Polar residues" evidence="1">
    <location>
        <begin position="73"/>
        <end position="89"/>
    </location>
</feature>
<dbReference type="GeneID" id="27316994"/>
<dbReference type="EMBL" id="KN847580">
    <property type="protein sequence ID" value="KIV99249.1"/>
    <property type="molecule type" value="Genomic_DNA"/>
</dbReference>
<evidence type="ECO:0000313" key="2">
    <source>
        <dbReference type="EMBL" id="KIV99249.1"/>
    </source>
</evidence>
<proteinExistence type="predicted"/>
<evidence type="ECO:0000313" key="3">
    <source>
        <dbReference type="Proteomes" id="UP000053259"/>
    </source>
</evidence>
<gene>
    <name evidence="2" type="ORF">PV09_09021</name>
</gene>
<feature type="region of interest" description="Disordered" evidence="1">
    <location>
        <begin position="67"/>
        <end position="89"/>
    </location>
</feature>
<protein>
    <submittedName>
        <fullName evidence="2">Uncharacterized protein</fullName>
    </submittedName>
</protein>
<dbReference type="VEuPathDB" id="FungiDB:PV09_09021"/>
<feature type="compositionally biased region" description="Polar residues" evidence="1">
    <location>
        <begin position="139"/>
        <end position="159"/>
    </location>
</feature>
<keyword evidence="3" id="KW-1185">Reference proteome</keyword>
<evidence type="ECO:0000256" key="1">
    <source>
        <dbReference type="SAM" id="MobiDB-lite"/>
    </source>
</evidence>
<reference evidence="2 3" key="1">
    <citation type="submission" date="2015-01" db="EMBL/GenBank/DDBJ databases">
        <title>The Genome Sequence of Ochroconis gallopava CBS43764.</title>
        <authorList>
            <consortium name="The Broad Institute Genomics Platform"/>
            <person name="Cuomo C."/>
            <person name="de Hoog S."/>
            <person name="Gorbushina A."/>
            <person name="Stielow B."/>
            <person name="Teixiera M."/>
            <person name="Abouelleil A."/>
            <person name="Chapman S.B."/>
            <person name="Priest M."/>
            <person name="Young S.K."/>
            <person name="Wortman J."/>
            <person name="Nusbaum C."/>
            <person name="Birren B."/>
        </authorList>
    </citation>
    <scope>NUCLEOTIDE SEQUENCE [LARGE SCALE GENOMIC DNA]</scope>
    <source>
        <strain evidence="2 3">CBS 43764</strain>
    </source>
</reference>
<feature type="region of interest" description="Disordered" evidence="1">
    <location>
        <begin position="128"/>
        <end position="263"/>
    </location>
</feature>